<dbReference type="GO" id="GO:0005829">
    <property type="term" value="C:cytosol"/>
    <property type="evidence" value="ECO:0007669"/>
    <property type="project" value="TreeGrafter"/>
</dbReference>
<dbReference type="EMBL" id="UOGH01000067">
    <property type="protein sequence ID" value="VAX27901.1"/>
    <property type="molecule type" value="Genomic_DNA"/>
</dbReference>
<keyword evidence="3" id="KW-0805">Transcription regulation</keyword>
<dbReference type="GO" id="GO:0000976">
    <property type="term" value="F:transcription cis-regulatory region binding"/>
    <property type="evidence" value="ECO:0007669"/>
    <property type="project" value="TreeGrafter"/>
</dbReference>
<dbReference type="SMART" id="SM00862">
    <property type="entry name" value="Trans_reg_C"/>
    <property type="match status" value="1"/>
</dbReference>
<evidence type="ECO:0000256" key="4">
    <source>
        <dbReference type="ARBA" id="ARBA00023125"/>
    </source>
</evidence>
<evidence type="ECO:0000256" key="3">
    <source>
        <dbReference type="ARBA" id="ARBA00023015"/>
    </source>
</evidence>
<dbReference type="InterPro" id="IPR001789">
    <property type="entry name" value="Sig_transdc_resp-reg_receiver"/>
</dbReference>
<dbReference type="SUPFAM" id="SSF52172">
    <property type="entry name" value="CheY-like"/>
    <property type="match status" value="1"/>
</dbReference>
<name>A0A3B1CN41_9ZZZZ</name>
<feature type="domain" description="Response regulatory" evidence="6">
    <location>
        <begin position="6"/>
        <end position="122"/>
    </location>
</feature>
<dbReference type="GO" id="GO:0006355">
    <property type="term" value="P:regulation of DNA-templated transcription"/>
    <property type="evidence" value="ECO:0007669"/>
    <property type="project" value="InterPro"/>
</dbReference>
<dbReference type="InterPro" id="IPR001867">
    <property type="entry name" value="OmpR/PhoB-type_DNA-bd"/>
</dbReference>
<dbReference type="SUPFAM" id="SSF46894">
    <property type="entry name" value="C-terminal effector domain of the bipartite response regulators"/>
    <property type="match status" value="1"/>
</dbReference>
<dbReference type="Pfam" id="PF00072">
    <property type="entry name" value="Response_reg"/>
    <property type="match status" value="1"/>
</dbReference>
<dbReference type="Pfam" id="PF00486">
    <property type="entry name" value="Trans_reg_C"/>
    <property type="match status" value="1"/>
</dbReference>
<feature type="domain" description="OmpR/PhoB-type" evidence="7">
    <location>
        <begin position="135"/>
        <end position="234"/>
    </location>
</feature>
<reference evidence="8" key="1">
    <citation type="submission" date="2018-06" db="EMBL/GenBank/DDBJ databases">
        <authorList>
            <person name="Zhirakovskaya E."/>
        </authorList>
    </citation>
    <scope>NUCLEOTIDE SEQUENCE</scope>
</reference>
<evidence type="ECO:0000256" key="1">
    <source>
        <dbReference type="ARBA" id="ARBA00022553"/>
    </source>
</evidence>
<dbReference type="FunFam" id="3.40.50.2300:FF:000001">
    <property type="entry name" value="DNA-binding response regulator PhoB"/>
    <property type="match status" value="1"/>
</dbReference>
<dbReference type="AlphaFoldDB" id="A0A3B1CN41"/>
<protein>
    <submittedName>
        <fullName evidence="8">Phosphate regulon transcriptional regulatory protein PhoB (SphR)</fullName>
    </submittedName>
</protein>
<evidence type="ECO:0000256" key="2">
    <source>
        <dbReference type="ARBA" id="ARBA00023012"/>
    </source>
</evidence>
<proteinExistence type="predicted"/>
<dbReference type="GO" id="GO:0032993">
    <property type="term" value="C:protein-DNA complex"/>
    <property type="evidence" value="ECO:0007669"/>
    <property type="project" value="TreeGrafter"/>
</dbReference>
<dbReference type="PANTHER" id="PTHR48111">
    <property type="entry name" value="REGULATOR OF RPOS"/>
    <property type="match status" value="1"/>
</dbReference>
<keyword evidence="2" id="KW-0902">Two-component regulatory system</keyword>
<dbReference type="FunFam" id="1.10.10.10:FF:000018">
    <property type="entry name" value="DNA-binding response regulator ResD"/>
    <property type="match status" value="1"/>
</dbReference>
<keyword evidence="1" id="KW-0597">Phosphoprotein</keyword>
<organism evidence="8">
    <name type="scientific">hydrothermal vent metagenome</name>
    <dbReference type="NCBI Taxonomy" id="652676"/>
    <lineage>
        <taxon>unclassified sequences</taxon>
        <taxon>metagenomes</taxon>
        <taxon>ecological metagenomes</taxon>
    </lineage>
</organism>
<keyword evidence="4" id="KW-0238">DNA-binding</keyword>
<sequence>MSNNKRVIIVDDEPDIIDLVEYNLRKEGFITDSARSGTEALKKIRDGSFDIVILDLMLPEMDGMELCRILKKDTALSDMPIIMLTAKGEEIDRILGLELGADDYITKPFSPREMVARVNAVLRRSGLKREVGDGKGLLKIGNLEIDREKYTVKKNGRPLSLSIREFKLLLYLAERPGRVFSRDSLLDAVWGDDAYVEPRTVDVHIRRLRERVEDDPSTPAYILTRRGVGYYFAEEV</sequence>
<dbReference type="SMART" id="SM00448">
    <property type="entry name" value="REC"/>
    <property type="match status" value="1"/>
</dbReference>
<evidence type="ECO:0000259" key="7">
    <source>
        <dbReference type="PROSITE" id="PS51755"/>
    </source>
</evidence>
<dbReference type="InterPro" id="IPR016032">
    <property type="entry name" value="Sig_transdc_resp-reg_C-effctor"/>
</dbReference>
<evidence type="ECO:0000256" key="5">
    <source>
        <dbReference type="ARBA" id="ARBA00023163"/>
    </source>
</evidence>
<dbReference type="PROSITE" id="PS51755">
    <property type="entry name" value="OMPR_PHOB"/>
    <property type="match status" value="1"/>
</dbReference>
<dbReference type="PROSITE" id="PS50110">
    <property type="entry name" value="RESPONSE_REGULATORY"/>
    <property type="match status" value="1"/>
</dbReference>
<dbReference type="InterPro" id="IPR039420">
    <property type="entry name" value="WalR-like"/>
</dbReference>
<evidence type="ECO:0000313" key="8">
    <source>
        <dbReference type="EMBL" id="VAX27901.1"/>
    </source>
</evidence>
<gene>
    <name evidence="8" type="ORF">MNBD_NITROSPIRAE02-701</name>
</gene>
<dbReference type="CDD" id="cd00383">
    <property type="entry name" value="trans_reg_C"/>
    <property type="match status" value="1"/>
</dbReference>
<evidence type="ECO:0000259" key="6">
    <source>
        <dbReference type="PROSITE" id="PS50110"/>
    </source>
</evidence>
<accession>A0A3B1CN41</accession>
<dbReference type="PANTHER" id="PTHR48111:SF40">
    <property type="entry name" value="PHOSPHATE REGULON TRANSCRIPTIONAL REGULATORY PROTEIN PHOB"/>
    <property type="match status" value="1"/>
</dbReference>
<dbReference type="Gene3D" id="1.10.10.10">
    <property type="entry name" value="Winged helix-like DNA-binding domain superfamily/Winged helix DNA-binding domain"/>
    <property type="match status" value="1"/>
</dbReference>
<dbReference type="Gene3D" id="3.40.50.2300">
    <property type="match status" value="1"/>
</dbReference>
<dbReference type="InterPro" id="IPR036388">
    <property type="entry name" value="WH-like_DNA-bd_sf"/>
</dbReference>
<dbReference type="InterPro" id="IPR011006">
    <property type="entry name" value="CheY-like_superfamily"/>
</dbReference>
<dbReference type="GO" id="GO:0000156">
    <property type="term" value="F:phosphorelay response regulator activity"/>
    <property type="evidence" value="ECO:0007669"/>
    <property type="project" value="TreeGrafter"/>
</dbReference>
<keyword evidence="5" id="KW-0804">Transcription</keyword>
<dbReference type="Gene3D" id="6.10.250.690">
    <property type="match status" value="1"/>
</dbReference>